<evidence type="ECO:0000313" key="2">
    <source>
        <dbReference type="Proteomes" id="UP001064489"/>
    </source>
</evidence>
<sequence length="82" mass="8079">MALRQLESFNACETVVGSKSAKGSDKGPVVALMEAGLTGGTAAADGEFDVVIAGGGISTCRDMAESMYGGNSSGCTIVEGAD</sequence>
<gene>
    <name evidence="1" type="ORF">LWI28_023241</name>
</gene>
<dbReference type="Proteomes" id="UP001064489">
    <property type="component" value="Chromosome 4"/>
</dbReference>
<evidence type="ECO:0000313" key="1">
    <source>
        <dbReference type="EMBL" id="KAI9182221.1"/>
    </source>
</evidence>
<dbReference type="AlphaFoldDB" id="A0AAD5J188"/>
<comment type="caution">
    <text evidence="1">The sequence shown here is derived from an EMBL/GenBank/DDBJ whole genome shotgun (WGS) entry which is preliminary data.</text>
</comment>
<reference evidence="1" key="2">
    <citation type="submission" date="2023-02" db="EMBL/GenBank/DDBJ databases">
        <authorList>
            <person name="Swenson N.G."/>
            <person name="Wegrzyn J.L."/>
            <person name="Mcevoy S.L."/>
        </authorList>
    </citation>
    <scope>NUCLEOTIDE SEQUENCE</scope>
    <source>
        <strain evidence="1">91603</strain>
        <tissue evidence="1">Leaf</tissue>
    </source>
</reference>
<accession>A0AAD5J188</accession>
<protein>
    <submittedName>
        <fullName evidence="1">Uncharacterized protein</fullName>
    </submittedName>
</protein>
<proteinExistence type="predicted"/>
<reference evidence="1" key="1">
    <citation type="journal article" date="2022" name="Plant J.">
        <title>Strategies of tolerance reflected in two North American maple genomes.</title>
        <authorList>
            <person name="McEvoy S.L."/>
            <person name="Sezen U.U."/>
            <person name="Trouern-Trend A."/>
            <person name="McMahon S.M."/>
            <person name="Schaberg P.G."/>
            <person name="Yang J."/>
            <person name="Wegrzyn J.L."/>
            <person name="Swenson N.G."/>
        </authorList>
    </citation>
    <scope>NUCLEOTIDE SEQUENCE</scope>
    <source>
        <strain evidence="1">91603</strain>
    </source>
</reference>
<organism evidence="1 2">
    <name type="scientific">Acer negundo</name>
    <name type="common">Box elder</name>
    <dbReference type="NCBI Taxonomy" id="4023"/>
    <lineage>
        <taxon>Eukaryota</taxon>
        <taxon>Viridiplantae</taxon>
        <taxon>Streptophyta</taxon>
        <taxon>Embryophyta</taxon>
        <taxon>Tracheophyta</taxon>
        <taxon>Spermatophyta</taxon>
        <taxon>Magnoliopsida</taxon>
        <taxon>eudicotyledons</taxon>
        <taxon>Gunneridae</taxon>
        <taxon>Pentapetalae</taxon>
        <taxon>rosids</taxon>
        <taxon>malvids</taxon>
        <taxon>Sapindales</taxon>
        <taxon>Sapindaceae</taxon>
        <taxon>Hippocastanoideae</taxon>
        <taxon>Acereae</taxon>
        <taxon>Acer</taxon>
    </lineage>
</organism>
<keyword evidence="2" id="KW-1185">Reference proteome</keyword>
<name>A0AAD5J188_ACENE</name>
<dbReference type="EMBL" id="JAJSOW010000101">
    <property type="protein sequence ID" value="KAI9182221.1"/>
    <property type="molecule type" value="Genomic_DNA"/>
</dbReference>